<dbReference type="Gene3D" id="4.10.75.10">
    <property type="entry name" value="Elafin-like"/>
    <property type="match status" value="1"/>
</dbReference>
<dbReference type="HOGENOM" id="CLU_127181_0_0_1"/>
<dbReference type="Pfam" id="PF00095">
    <property type="entry name" value="WAP"/>
    <property type="match status" value="1"/>
</dbReference>
<dbReference type="MEROPS" id="I17.953"/>
<evidence type="ECO:0000256" key="7">
    <source>
        <dbReference type="SAM" id="SignalP"/>
    </source>
</evidence>
<dbReference type="AGR" id="RGD:1303277"/>
<feature type="chain" id="PRO_5014106360" evidence="7">
    <location>
        <begin position="28"/>
        <end position="182"/>
    </location>
</feature>
<dbReference type="PANTHER" id="PTHR46751">
    <property type="entry name" value="EPPIN"/>
    <property type="match status" value="1"/>
</dbReference>
<name>Q6IE19_RAT</name>
<keyword evidence="6" id="KW-1015">Disulfide bond</keyword>
<accession>Q6IE19</accession>
<dbReference type="InterPro" id="IPR036880">
    <property type="entry name" value="Kunitz_BPTI_sf"/>
</dbReference>
<evidence type="ECO:0000313" key="13">
    <source>
        <dbReference type="RGD" id="1303277"/>
    </source>
</evidence>
<dbReference type="PROSITE" id="PS50279">
    <property type="entry name" value="BPTI_KUNITZ_2"/>
    <property type="match status" value="1"/>
</dbReference>
<dbReference type="FunFam" id="4.10.75.10:FF:000004">
    <property type="entry name" value="WAP four-disulfide core domain 6A"/>
    <property type="match status" value="1"/>
</dbReference>
<dbReference type="GO" id="GO:0004867">
    <property type="term" value="F:serine-type endopeptidase inhibitor activity"/>
    <property type="evidence" value="ECO:0007669"/>
    <property type="project" value="UniProtKB-KW"/>
</dbReference>
<keyword evidence="4 7" id="KW-0732">Signal</keyword>
<organism evidence="10">
    <name type="scientific">Rattus norvegicus</name>
    <name type="common">Rat</name>
    <dbReference type="NCBI Taxonomy" id="10116"/>
    <lineage>
        <taxon>Eukaryota</taxon>
        <taxon>Metazoa</taxon>
        <taxon>Chordata</taxon>
        <taxon>Craniata</taxon>
        <taxon>Vertebrata</taxon>
        <taxon>Euteleostomi</taxon>
        <taxon>Mammalia</taxon>
        <taxon>Eutheria</taxon>
        <taxon>Euarchontoglires</taxon>
        <taxon>Glires</taxon>
        <taxon>Rodentia</taxon>
        <taxon>Myomorpha</taxon>
        <taxon>Muroidea</taxon>
        <taxon>Muridae</taxon>
        <taxon>Murinae</taxon>
        <taxon>Rattus</taxon>
    </lineage>
</organism>
<dbReference type="PaxDb" id="10116-ENSRNOP00000042819"/>
<dbReference type="Proteomes" id="UP000002494">
    <property type="component" value="Chromosome 3"/>
</dbReference>
<evidence type="ECO:0000313" key="12">
    <source>
        <dbReference type="Proteomes" id="UP000002494"/>
    </source>
</evidence>
<dbReference type="InterPro" id="IPR020901">
    <property type="entry name" value="Prtase_inh_Kunz-CS"/>
</dbReference>
<evidence type="ECO:0000256" key="2">
    <source>
        <dbReference type="ARBA" id="ARBA00022525"/>
    </source>
</evidence>
<evidence type="ECO:0000256" key="3">
    <source>
        <dbReference type="ARBA" id="ARBA00022690"/>
    </source>
</evidence>
<dbReference type="Ensembl" id="ENSRNOT00000048654.3">
    <property type="protein sequence ID" value="ENSRNOP00000042819.1"/>
    <property type="gene ID" value="ENSRNOG00000031823.5"/>
</dbReference>
<dbReference type="InterPro" id="IPR002223">
    <property type="entry name" value="Kunitz_BPTI"/>
</dbReference>
<gene>
    <name evidence="11 13" type="primary">Wfdc6b</name>
    <name evidence="13" type="synonym">Wfdc6l1</name>
    <name evidence="10" type="synonym">wfdc6l1</name>
</gene>
<evidence type="ECO:0000256" key="6">
    <source>
        <dbReference type="ARBA" id="ARBA00023157"/>
    </source>
</evidence>
<dbReference type="PROSITE" id="PS51390">
    <property type="entry name" value="WAP"/>
    <property type="match status" value="1"/>
</dbReference>
<feature type="domain" description="WAP" evidence="9">
    <location>
        <begin position="22"/>
        <end position="73"/>
    </location>
</feature>
<dbReference type="UCSC" id="RGD:1303277">
    <property type="organism name" value="rat"/>
</dbReference>
<evidence type="ECO:0000256" key="5">
    <source>
        <dbReference type="ARBA" id="ARBA00022900"/>
    </source>
</evidence>
<dbReference type="SUPFAM" id="SSF57256">
    <property type="entry name" value="Elafin-like"/>
    <property type="match status" value="1"/>
</dbReference>
<dbReference type="GeneTree" id="ENSGT00940000156753"/>
<dbReference type="InterPro" id="IPR008197">
    <property type="entry name" value="WAP_dom"/>
</dbReference>
<dbReference type="SMR" id="Q6IE19"/>
<reference evidence="11" key="3">
    <citation type="submission" date="2025-05" db="UniProtKB">
        <authorList>
            <consortium name="Ensembl"/>
        </authorList>
    </citation>
    <scope>IDENTIFICATION</scope>
    <source>
        <strain evidence="11">Brown Norway</strain>
    </source>
</reference>
<sequence length="182" mass="21019">MRHWGLLPFLVPLIFLWSIQKPQLTEGLFFKTCPKYKIKCDFEERSQCSRHKQCPEKQRCCMFACGKKCLDLNEDICSLPQDAGPCLAYLPRWWYNKKTNLCTQFIYGGCQGNTNNFLSKDICTSICTRKHSVHISSQPSACKITVVRQDNSVYCKLLKNRAKEEPASLNLRGSFEKYLALC</sequence>
<dbReference type="MEROPS" id="I02.976"/>
<dbReference type="SUPFAM" id="SSF57362">
    <property type="entry name" value="BPTI-like"/>
    <property type="match status" value="1"/>
</dbReference>
<dbReference type="RGD" id="1303277">
    <property type="gene designation" value="Wfdc6b"/>
</dbReference>
<dbReference type="eggNOG" id="KOG4295">
    <property type="taxonomic scope" value="Eukaryota"/>
</dbReference>
<dbReference type="GO" id="GO:0005615">
    <property type="term" value="C:extracellular space"/>
    <property type="evidence" value="ECO:0000318"/>
    <property type="project" value="GO_Central"/>
</dbReference>
<dbReference type="AlphaFoldDB" id="Q6IE19"/>
<evidence type="ECO:0000256" key="1">
    <source>
        <dbReference type="ARBA" id="ARBA00004613"/>
    </source>
</evidence>
<feature type="signal peptide" evidence="7">
    <location>
        <begin position="1"/>
        <end position="27"/>
    </location>
</feature>
<evidence type="ECO:0000256" key="4">
    <source>
        <dbReference type="ARBA" id="ARBA00022729"/>
    </source>
</evidence>
<dbReference type="CDD" id="cd22611">
    <property type="entry name" value="Kunitz_eppin"/>
    <property type="match status" value="1"/>
</dbReference>
<evidence type="ECO:0000259" key="9">
    <source>
        <dbReference type="PROSITE" id="PS51390"/>
    </source>
</evidence>
<evidence type="ECO:0000313" key="11">
    <source>
        <dbReference type="Ensembl" id="ENSRNOP00000042819.1"/>
    </source>
</evidence>
<proteinExistence type="evidence at transcript level"/>
<feature type="domain" description="BPTI/Kunitz inhibitor" evidence="8">
    <location>
        <begin position="77"/>
        <end position="127"/>
    </location>
</feature>
<keyword evidence="2" id="KW-0964">Secreted</keyword>
<dbReference type="SMART" id="SM00131">
    <property type="entry name" value="KU"/>
    <property type="match status" value="1"/>
</dbReference>
<dbReference type="OrthoDB" id="4473401at2759"/>
<dbReference type="PRINTS" id="PR00759">
    <property type="entry name" value="BASICPTASE"/>
</dbReference>
<reference evidence="10" key="1">
    <citation type="journal article" date="2004" name="Genome Res.">
        <title>A genomic analysis of rat proteases and protease inhibitors.</title>
        <authorList>
            <person name="Puente X.S."/>
            <person name="Lopez-Otin C."/>
        </authorList>
    </citation>
    <scope>NUCLEOTIDE SEQUENCE</scope>
    <source>
        <strain evidence="10">Sprague-Dawley</strain>
    </source>
</reference>
<dbReference type="FunFam" id="4.10.410.10:FF:000015">
    <property type="entry name" value="WAP four-disulfide core domain 6A"/>
    <property type="match status" value="1"/>
</dbReference>
<dbReference type="PANTHER" id="PTHR46751:SF3">
    <property type="entry name" value="WAP FOUR-DISULFIDE CORE DOMAIN PROTEIN 6B"/>
    <property type="match status" value="1"/>
</dbReference>
<dbReference type="Pfam" id="PF00014">
    <property type="entry name" value="Kunitz_BPTI"/>
    <property type="match status" value="1"/>
</dbReference>
<dbReference type="InterPro" id="IPR051388">
    <property type="entry name" value="Serpin_venom_toxin"/>
</dbReference>
<dbReference type="PROSITE" id="PS00280">
    <property type="entry name" value="BPTI_KUNITZ_1"/>
    <property type="match status" value="1"/>
</dbReference>
<reference evidence="11 12" key="2">
    <citation type="journal article" date="2004" name="Nature">
        <title>Genome sequence of the Brown Norway rat yields insights into mammalian evolution.</title>
        <authorList>
            <consortium name="Rat Genome Sequencing Project Consortium"/>
            <person name="Gibbs R.A."/>
            <person name="Weinstock G.M."/>
            <person name="Metzker M.L."/>
            <person name="Muzny D.M."/>
            <person name="Sodergren E.J."/>
            <person name="Scherer S."/>
            <person name="Scott G."/>
            <person name="Steffen D."/>
            <person name="Worley K.C."/>
            <person name="Burch P.E."/>
            <person name="Okwuonu G."/>
            <person name="Hines S."/>
            <person name="Lewis L."/>
            <person name="Deramo C."/>
            <person name="Delgado O."/>
            <person name="Dugan-Rocha S."/>
            <person name="Miner G."/>
            <person name="Morgan M."/>
            <person name="Hawes A."/>
            <person name="Gill R."/>
            <person name="Holt R.A."/>
            <person name="Adams M.D."/>
            <person name="Amanatides P.G."/>
            <person name="Baden-Tillson H."/>
            <person name="Barnstead M."/>
            <person name="Chin S."/>
            <person name="Evans C.A."/>
            <person name="Ferriera S."/>
            <person name="Fosler C."/>
            <person name="Glodek A."/>
            <person name="Gu Z."/>
            <person name="Jennings D."/>
            <person name="Kraft C.L."/>
            <person name="Nguyen T."/>
            <person name="Pfannkoch C.M."/>
            <person name="Sitter C."/>
            <person name="Sutton G.G."/>
            <person name="Venter J.C."/>
            <person name="Woodage T."/>
            <person name="Smith D."/>
            <person name="Lee H.-M."/>
            <person name="Gustafson E."/>
            <person name="Cahill P."/>
            <person name="Kana A."/>
            <person name="Doucette-Stamm L."/>
            <person name="Weinstock K."/>
            <person name="Fechtel K."/>
            <person name="Weiss R.B."/>
            <person name="Dunn D.M."/>
            <person name="Green E.D."/>
            <person name="Blakesley R.W."/>
            <person name="Bouffard G.G."/>
            <person name="De Jong P.J."/>
            <person name="Osoegawa K."/>
            <person name="Zhu B."/>
            <person name="Marra M."/>
            <person name="Schein J."/>
            <person name="Bosdet I."/>
            <person name="Fjell C."/>
            <person name="Jones S."/>
            <person name="Krzywinski M."/>
            <person name="Mathewson C."/>
            <person name="Siddiqui A."/>
            <person name="Wye N."/>
            <person name="McPherson J."/>
            <person name="Zhao S."/>
            <person name="Fraser C.M."/>
            <person name="Shetty J."/>
            <person name="Shatsman S."/>
            <person name="Geer K."/>
            <person name="Chen Y."/>
            <person name="Abramzon S."/>
            <person name="Nierman W.C."/>
            <person name="Havlak P.H."/>
            <person name="Chen R."/>
            <person name="Durbin K.J."/>
            <person name="Egan A."/>
            <person name="Ren Y."/>
            <person name="Song X.-Z."/>
            <person name="Li B."/>
            <person name="Liu Y."/>
            <person name="Qin X."/>
            <person name="Cawley S."/>
            <person name="Cooney A.J."/>
            <person name="D'Souza L.M."/>
            <person name="Martin K."/>
            <person name="Wu J.Q."/>
            <person name="Gonzalez-Garay M.L."/>
            <person name="Jackson A.R."/>
            <person name="Kalafus K.J."/>
            <person name="McLeod M.P."/>
            <person name="Milosavljevic A."/>
            <person name="Virk D."/>
            <person name="Volkov A."/>
            <person name="Wheeler D.A."/>
            <person name="Zhang Z."/>
            <person name="Bailey J.A."/>
            <person name="Eichler E.E."/>
            <person name="Tuzun E."/>
            <person name="Birney E."/>
            <person name="Mongin E."/>
            <person name="Ureta-Vidal A."/>
            <person name="Woodwark C."/>
            <person name="Zdobnov E."/>
            <person name="Bork P."/>
            <person name="Suyama M."/>
            <person name="Torrents D."/>
            <person name="Alexandersson M."/>
            <person name="Trask B.J."/>
            <person name="Young J.M."/>
            <person name="Huang H."/>
            <person name="Wang H."/>
            <person name="Xing H."/>
            <person name="Daniels S."/>
            <person name="Gietzen D."/>
            <person name="Schmidt J."/>
            <person name="Stevens K."/>
            <person name="Vitt U."/>
            <person name="Wingrove J."/>
            <person name="Camara F."/>
            <person name="Mar Alba M."/>
            <person name="Abril J.F."/>
            <person name="Guigo R."/>
            <person name="Smit A."/>
            <person name="Dubchak I."/>
            <person name="Rubin E.M."/>
            <person name="Couronne O."/>
            <person name="Poliakov A."/>
            <person name="Huebner N."/>
            <person name="Ganten D."/>
            <person name="Goesele C."/>
            <person name="Hummel O."/>
            <person name="Kreitler T."/>
            <person name="Lee Y.-A."/>
            <person name="Monti J."/>
            <person name="Schulz H."/>
            <person name="Zimdahl H."/>
            <person name="Himmelbauer H."/>
            <person name="Lehrach H."/>
            <person name="Jacob H.J."/>
            <person name="Bromberg S."/>
            <person name="Gullings-Handley J."/>
            <person name="Jensen-Seaman M.I."/>
            <person name="Kwitek A.E."/>
            <person name="Lazar J."/>
            <person name="Pasko D."/>
            <person name="Tonellato P.J."/>
            <person name="Twigger S."/>
            <person name="Ponting C.P."/>
            <person name="Duarte J.M."/>
            <person name="Rice S."/>
            <person name="Goodstadt L."/>
            <person name="Beatson S.A."/>
            <person name="Emes R.D."/>
            <person name="Winter E.E."/>
            <person name="Webber C."/>
            <person name="Brandt P."/>
            <person name="Nyakatura G."/>
            <person name="Adetobi M."/>
            <person name="Chiaromonte F."/>
            <person name="Elnitski L."/>
            <person name="Eswara P."/>
            <person name="Hardison R.C."/>
            <person name="Hou M."/>
            <person name="Kolbe D."/>
            <person name="Makova K."/>
            <person name="Miller W."/>
            <person name="Nekrutenko A."/>
            <person name="Riemer C."/>
            <person name="Schwartz S."/>
            <person name="Taylor J."/>
            <person name="Yang S."/>
            <person name="Zhang Y."/>
            <person name="Lindpaintner K."/>
            <person name="Andrews T.D."/>
            <person name="Caccamo M."/>
            <person name="Clamp M."/>
            <person name="Clarke L."/>
            <person name="Curwen V."/>
            <person name="Durbin R.M."/>
            <person name="Eyras E."/>
            <person name="Searle S.M."/>
            <person name="Cooper G.M."/>
            <person name="Batzoglou S."/>
            <person name="Brudno M."/>
            <person name="Sidow A."/>
            <person name="Stone E.A."/>
            <person name="Payseur B.A."/>
            <person name="Bourque G."/>
            <person name="Lopez-Otin C."/>
            <person name="Puente X.S."/>
            <person name="Chakrabarti K."/>
            <person name="Chatterji S."/>
            <person name="Dewey C."/>
            <person name="Pachter L."/>
            <person name="Bray N."/>
            <person name="Yap V.B."/>
            <person name="Caspi A."/>
            <person name="Tesler G."/>
            <person name="Pevzner P.A."/>
            <person name="Haussler D."/>
            <person name="Roskin K.M."/>
            <person name="Baertsch R."/>
            <person name="Clawson H."/>
            <person name="Furey T.S."/>
            <person name="Hinrichs A.S."/>
            <person name="Karolchik D."/>
            <person name="Kent W.J."/>
            <person name="Rosenbloom K.R."/>
            <person name="Trumbower H."/>
            <person name="Weirauch M."/>
            <person name="Cooper D.N."/>
            <person name="Stenson P.D."/>
            <person name="Ma B."/>
            <person name="Brent M."/>
            <person name="Arumugam M."/>
            <person name="Shteynberg D."/>
            <person name="Copley R.R."/>
            <person name="Taylor M.S."/>
            <person name="Riethman H."/>
            <person name="Mudunuri U."/>
            <person name="Peterson J."/>
            <person name="Guyer M."/>
            <person name="Felsenfeld A."/>
            <person name="Old S."/>
            <person name="Mockrin S."/>
            <person name="Collins F.S."/>
        </authorList>
    </citation>
    <scope>NUCLEOTIDE SEQUENCE [LARGE SCALE GENOMIC DNA]</scope>
    <source>
        <strain evidence="11 12">Brown Norway</strain>
    </source>
</reference>
<evidence type="ECO:0000259" key="8">
    <source>
        <dbReference type="PROSITE" id="PS50279"/>
    </source>
</evidence>
<evidence type="ECO:0000313" key="10">
    <source>
        <dbReference type="EMBL" id="CAE51900.1"/>
    </source>
</evidence>
<dbReference type="STRING" id="10116.ENSRNOP00000042819"/>
<dbReference type="InterPro" id="IPR036645">
    <property type="entry name" value="Elafin-like_sf"/>
</dbReference>
<dbReference type="Gene3D" id="4.10.410.10">
    <property type="entry name" value="Pancreatic trypsin inhibitor Kunitz domain"/>
    <property type="match status" value="1"/>
</dbReference>
<keyword evidence="12" id="KW-1185">Reference proteome</keyword>
<keyword evidence="5" id="KW-0722">Serine protease inhibitor</keyword>
<dbReference type="GO" id="GO:1901318">
    <property type="term" value="P:negative regulation of flagellated sperm motility"/>
    <property type="evidence" value="ECO:0000318"/>
    <property type="project" value="GO_Central"/>
</dbReference>
<protein>
    <submittedName>
        <fullName evidence="10">WAP four-disulfide core 6-like 1</fullName>
    </submittedName>
    <submittedName>
        <fullName evidence="11">WAP four-disulfide core domain 6B</fullName>
    </submittedName>
</protein>
<comment type="subcellular location">
    <subcellularLocation>
        <location evidence="1">Secreted</location>
    </subcellularLocation>
</comment>
<dbReference type="EMBL" id="BN000374">
    <property type="protein sequence ID" value="CAE51900.1"/>
    <property type="molecule type" value="mRNA"/>
</dbReference>
<keyword evidence="3" id="KW-0646">Protease inhibitor</keyword>
<dbReference type="Bgee" id="ENSRNOG00000031823">
    <property type="expression patterns" value="Expressed in ovary and 2 other cell types or tissues"/>
</dbReference>